<evidence type="ECO:0000313" key="2">
    <source>
        <dbReference type="Proteomes" id="UP000267029"/>
    </source>
</evidence>
<dbReference type="AlphaFoldDB" id="A0A0R3UNJ4"/>
<accession>A0A0R3UNJ4</accession>
<dbReference type="Proteomes" id="UP000267029">
    <property type="component" value="Unassembled WGS sequence"/>
</dbReference>
<evidence type="ECO:0000313" key="1">
    <source>
        <dbReference type="EMBL" id="VDD83368.1"/>
    </source>
</evidence>
<sequence>MVNPCCCDAHSILLCRGLRLLNRAWSHTLASVVFESSTGGGGRPFFSTASLSPLQQVLYEAEESVVEGVWTPPKAVATPTQTVESFRSLFEEWKRRLGGGNELALRLLTRHVDPVVFAQFQEKLS</sequence>
<organism evidence="3">
    <name type="scientific">Mesocestoides corti</name>
    <name type="common">Flatworm</name>
    <dbReference type="NCBI Taxonomy" id="53468"/>
    <lineage>
        <taxon>Eukaryota</taxon>
        <taxon>Metazoa</taxon>
        <taxon>Spiralia</taxon>
        <taxon>Lophotrochozoa</taxon>
        <taxon>Platyhelminthes</taxon>
        <taxon>Cestoda</taxon>
        <taxon>Eucestoda</taxon>
        <taxon>Cyclophyllidea</taxon>
        <taxon>Mesocestoididae</taxon>
        <taxon>Mesocestoides</taxon>
    </lineage>
</organism>
<proteinExistence type="predicted"/>
<name>A0A0R3UNJ4_MESCO</name>
<evidence type="ECO:0000313" key="3">
    <source>
        <dbReference type="WBParaSite" id="MCOS_0000937001-mRNA-1"/>
    </source>
</evidence>
<protein>
    <submittedName>
        <fullName evidence="1 3">Uncharacterized protein</fullName>
    </submittedName>
</protein>
<keyword evidence="2" id="KW-1185">Reference proteome</keyword>
<dbReference type="EMBL" id="UXSR01005705">
    <property type="protein sequence ID" value="VDD83368.1"/>
    <property type="molecule type" value="Genomic_DNA"/>
</dbReference>
<dbReference type="WBParaSite" id="MCOS_0000937001-mRNA-1">
    <property type="protein sequence ID" value="MCOS_0000937001-mRNA-1"/>
    <property type="gene ID" value="MCOS_0000937001"/>
</dbReference>
<reference evidence="1 2" key="2">
    <citation type="submission" date="2018-10" db="EMBL/GenBank/DDBJ databases">
        <authorList>
            <consortium name="Pathogen Informatics"/>
        </authorList>
    </citation>
    <scope>NUCLEOTIDE SEQUENCE [LARGE SCALE GENOMIC DNA]</scope>
</reference>
<gene>
    <name evidence="1" type="ORF">MCOS_LOCUS9371</name>
</gene>
<reference evidence="3" key="1">
    <citation type="submission" date="2017-02" db="UniProtKB">
        <authorList>
            <consortium name="WormBaseParasite"/>
        </authorList>
    </citation>
    <scope>IDENTIFICATION</scope>
</reference>